<dbReference type="EMBL" id="WKJK01000011">
    <property type="protein sequence ID" value="MRW92507.1"/>
    <property type="molecule type" value="Genomic_DNA"/>
</dbReference>
<evidence type="ECO:0000313" key="11">
    <source>
        <dbReference type="EMBL" id="MRW92507.1"/>
    </source>
</evidence>
<evidence type="ECO:0000256" key="2">
    <source>
        <dbReference type="ARBA" id="ARBA00007357"/>
    </source>
</evidence>
<keyword evidence="6" id="KW-0862">Zinc</keyword>
<keyword evidence="8" id="KW-0732">Signal</keyword>
<keyword evidence="5" id="KW-0378">Hydrolase</keyword>
<comment type="similarity">
    <text evidence="2">Belongs to the peptidase M13 family.</text>
</comment>
<keyword evidence="7" id="KW-0482">Metalloprotease</keyword>
<dbReference type="PANTHER" id="PTHR11733:SF167">
    <property type="entry name" value="FI17812P1-RELATED"/>
    <property type="match status" value="1"/>
</dbReference>
<dbReference type="GO" id="GO:0004222">
    <property type="term" value="F:metalloendopeptidase activity"/>
    <property type="evidence" value="ECO:0007669"/>
    <property type="project" value="InterPro"/>
</dbReference>
<evidence type="ECO:0000256" key="3">
    <source>
        <dbReference type="ARBA" id="ARBA00022670"/>
    </source>
</evidence>
<dbReference type="GO" id="GO:0016485">
    <property type="term" value="P:protein processing"/>
    <property type="evidence" value="ECO:0007669"/>
    <property type="project" value="TreeGrafter"/>
</dbReference>
<evidence type="ECO:0000256" key="1">
    <source>
        <dbReference type="ARBA" id="ARBA00001947"/>
    </source>
</evidence>
<evidence type="ECO:0000259" key="10">
    <source>
        <dbReference type="Pfam" id="PF05649"/>
    </source>
</evidence>
<dbReference type="AlphaFoldDB" id="A0A6I2L5M1"/>
<dbReference type="PROSITE" id="PS51885">
    <property type="entry name" value="NEPRILYSIN"/>
    <property type="match status" value="1"/>
</dbReference>
<keyword evidence="12" id="KW-1185">Reference proteome</keyword>
<evidence type="ECO:0000259" key="9">
    <source>
        <dbReference type="Pfam" id="PF01431"/>
    </source>
</evidence>
<dbReference type="InterPro" id="IPR000718">
    <property type="entry name" value="Peptidase_M13"/>
</dbReference>
<comment type="cofactor">
    <cofactor evidence="1">
        <name>Zn(2+)</name>
        <dbReference type="ChEBI" id="CHEBI:29105"/>
    </cofactor>
</comment>
<feature type="signal peptide" evidence="8">
    <location>
        <begin position="1"/>
        <end position="18"/>
    </location>
</feature>
<evidence type="ECO:0000313" key="12">
    <source>
        <dbReference type="Proteomes" id="UP000433309"/>
    </source>
</evidence>
<dbReference type="CDD" id="cd08662">
    <property type="entry name" value="M13"/>
    <property type="match status" value="1"/>
</dbReference>
<evidence type="ECO:0000256" key="4">
    <source>
        <dbReference type="ARBA" id="ARBA00022723"/>
    </source>
</evidence>
<dbReference type="InterPro" id="IPR018497">
    <property type="entry name" value="Peptidase_M13_C"/>
</dbReference>
<dbReference type="InterPro" id="IPR024079">
    <property type="entry name" value="MetalloPept_cat_dom_sf"/>
</dbReference>
<feature type="domain" description="Peptidase M13 C-terminal" evidence="9">
    <location>
        <begin position="469"/>
        <end position="669"/>
    </location>
</feature>
<reference evidence="11 12" key="1">
    <citation type="submission" date="2019-11" db="EMBL/GenBank/DDBJ databases">
        <title>Novel species isolated from a subtropical stream in China.</title>
        <authorList>
            <person name="Lu H."/>
        </authorList>
    </citation>
    <scope>NUCLEOTIDE SEQUENCE [LARGE SCALE GENOMIC DNA]</scope>
    <source>
        <strain evidence="11 12">FT80W</strain>
    </source>
</reference>
<dbReference type="GO" id="GO:0005886">
    <property type="term" value="C:plasma membrane"/>
    <property type="evidence" value="ECO:0007669"/>
    <property type="project" value="TreeGrafter"/>
</dbReference>
<dbReference type="SUPFAM" id="SSF55486">
    <property type="entry name" value="Metalloproteases ('zincins'), catalytic domain"/>
    <property type="match status" value="1"/>
</dbReference>
<dbReference type="Pfam" id="PF05649">
    <property type="entry name" value="Peptidase_M13_N"/>
    <property type="match status" value="1"/>
</dbReference>
<dbReference type="PRINTS" id="PR00786">
    <property type="entry name" value="NEPRILYSIN"/>
</dbReference>
<accession>A0A6I2L5M1</accession>
<comment type="caution">
    <text evidence="11">The sequence shown here is derived from an EMBL/GenBank/DDBJ whole genome shotgun (WGS) entry which is preliminary data.</text>
</comment>
<evidence type="ECO:0000256" key="5">
    <source>
        <dbReference type="ARBA" id="ARBA00022801"/>
    </source>
</evidence>
<proteinExistence type="inferred from homology"/>
<sequence length="673" mass="74621">MKVHLISLLIGSCVAVMAGAQPAPVAGIDTTAIDPAVRSQDDFFAHMNGRWLATTAIPPDRSGWGAYAQLDDEIQPQLRALIEDAVAHASADPERQRIGDFYASYMDEARLEQLGLAPLRAELARVAAVRGRQQLPALIAHLQQLGVATPYGYTVDQDSRDASRYVVLLDQDGLGLPDRDYYLRDDDPQLAATLARYQQHIGAMLALSGDSDSAANAQAIVTFERQLAKLQWNAVALQDPVKSYNKVAVAKLPQLAPGYDWAGYLHAAGMRGRVSELVIGQPSYFQGMAALLHDTPLPTLRAYFQWQLLRAFAPYLSKAYADKSFAFYGTALNGKTDPGPRWKRGVTLVNDNLGEALGKLYVRDYFPAERKQRMSALVGNVLDAFHQSIEQLDWMSAATKQQAQAKLAKLSVKIAYPDRWRDYTALRVRRDDLLGNVMRLRQFDNVRKLSKLGHPIERGEWGLSPQTVNAYYNPQLNEIVFPAAMLQPPFFNAAADDAVNYGAIGAVIGHEISHAFDDHGAQYDGDGNLRDWWSAADRQAYARKISTLVEQYDQFSPLPGYHVNGTLTLSENIADNSGLAIAYKAYRLSLQGQPAPLIDGLSGDQRFYMGYAQSRRIKLQDAALIRRLKTDPHAPGVARTNGPLRNQLEFYRAFDVQPGDGMYLEPALRVTIW</sequence>
<feature type="domain" description="Peptidase M13 N-terminal" evidence="10">
    <location>
        <begin position="40"/>
        <end position="417"/>
    </location>
</feature>
<dbReference type="Gene3D" id="3.40.390.10">
    <property type="entry name" value="Collagenase (Catalytic Domain)"/>
    <property type="match status" value="1"/>
</dbReference>
<keyword evidence="4" id="KW-0479">Metal-binding</keyword>
<evidence type="ECO:0000256" key="7">
    <source>
        <dbReference type="ARBA" id="ARBA00023049"/>
    </source>
</evidence>
<dbReference type="InterPro" id="IPR008753">
    <property type="entry name" value="Peptidase_M13_N"/>
</dbReference>
<keyword evidence="3" id="KW-0645">Protease</keyword>
<dbReference type="InterPro" id="IPR042089">
    <property type="entry name" value="Peptidase_M13_dom_2"/>
</dbReference>
<evidence type="ECO:0000256" key="8">
    <source>
        <dbReference type="SAM" id="SignalP"/>
    </source>
</evidence>
<name>A0A6I2L5M1_9BURK</name>
<dbReference type="Gene3D" id="1.10.1380.10">
    <property type="entry name" value="Neutral endopeptidase , domain2"/>
    <property type="match status" value="1"/>
</dbReference>
<dbReference type="Pfam" id="PF01431">
    <property type="entry name" value="Peptidase_M13"/>
    <property type="match status" value="1"/>
</dbReference>
<feature type="chain" id="PRO_5026302725" evidence="8">
    <location>
        <begin position="19"/>
        <end position="673"/>
    </location>
</feature>
<dbReference type="PANTHER" id="PTHR11733">
    <property type="entry name" value="ZINC METALLOPROTEASE FAMILY M13 NEPRILYSIN-RELATED"/>
    <property type="match status" value="1"/>
</dbReference>
<dbReference type="RefSeq" id="WP_154379949.1">
    <property type="nucleotide sequence ID" value="NZ_WKJK01000011.1"/>
</dbReference>
<dbReference type="Proteomes" id="UP000433309">
    <property type="component" value="Unassembled WGS sequence"/>
</dbReference>
<organism evidence="11 12">
    <name type="scientific">Duganella guangzhouensis</name>
    <dbReference type="NCBI Taxonomy" id="2666084"/>
    <lineage>
        <taxon>Bacteria</taxon>
        <taxon>Pseudomonadati</taxon>
        <taxon>Pseudomonadota</taxon>
        <taxon>Betaproteobacteria</taxon>
        <taxon>Burkholderiales</taxon>
        <taxon>Oxalobacteraceae</taxon>
        <taxon>Telluria group</taxon>
        <taxon>Duganella</taxon>
    </lineage>
</organism>
<gene>
    <name evidence="11" type="ORF">GJ699_21135</name>
</gene>
<dbReference type="GO" id="GO:0046872">
    <property type="term" value="F:metal ion binding"/>
    <property type="evidence" value="ECO:0007669"/>
    <property type="project" value="UniProtKB-KW"/>
</dbReference>
<evidence type="ECO:0000256" key="6">
    <source>
        <dbReference type="ARBA" id="ARBA00022833"/>
    </source>
</evidence>
<protein>
    <submittedName>
        <fullName evidence="11">M13 family peptidase</fullName>
    </submittedName>
</protein>